<organism evidence="1 2">
    <name type="scientific">Bacterioplanes sanyensis</name>
    <dbReference type="NCBI Taxonomy" id="1249553"/>
    <lineage>
        <taxon>Bacteria</taxon>
        <taxon>Pseudomonadati</taxon>
        <taxon>Pseudomonadota</taxon>
        <taxon>Gammaproteobacteria</taxon>
        <taxon>Oceanospirillales</taxon>
        <taxon>Oceanospirillaceae</taxon>
        <taxon>Bacterioplanes</taxon>
    </lineage>
</organism>
<proteinExistence type="predicted"/>
<reference evidence="1 2" key="1">
    <citation type="submission" date="2017-07" db="EMBL/GenBank/DDBJ databases">
        <title>Annotated genome sequence of Bacterioplanes sanyensis isolated from Red Sea.</title>
        <authorList>
            <person name="Rehman Z.U."/>
        </authorList>
    </citation>
    <scope>NUCLEOTIDE SEQUENCE [LARGE SCALE GENOMIC DNA]</scope>
    <source>
        <strain evidence="1 2">NV9</strain>
    </source>
</reference>
<dbReference type="Proteomes" id="UP000202440">
    <property type="component" value="Chromosome"/>
</dbReference>
<keyword evidence="2" id="KW-1185">Reference proteome</keyword>
<protein>
    <submittedName>
        <fullName evidence="1">Uncharacterized protein</fullName>
    </submittedName>
</protein>
<evidence type="ECO:0000313" key="1">
    <source>
        <dbReference type="EMBL" id="ASP38504.1"/>
    </source>
</evidence>
<evidence type="ECO:0000313" key="2">
    <source>
        <dbReference type="Proteomes" id="UP000202440"/>
    </source>
</evidence>
<accession>A0A222FJ32</accession>
<dbReference type="EMBL" id="CP022530">
    <property type="protein sequence ID" value="ASP38504.1"/>
    <property type="molecule type" value="Genomic_DNA"/>
</dbReference>
<dbReference type="KEGG" id="bsan:CHH28_07385"/>
<gene>
    <name evidence="1" type="ORF">CHH28_07385</name>
</gene>
<dbReference type="AlphaFoldDB" id="A0A222FJ32"/>
<sequence>MGSYHLRIFGYAGGEYQGVRKIEDVDSLSEFSAEQLRNSADLIGDNFFCSYQSVNDAQECSSIHGGILVSIAKAETQYTEVNVVANLGSVGAGQGYFMLYDVSSRYDTLIVASAWDAEDQGFVASNIAGEWDVQMVTVSRELEHDGVTVETGTLSCTQEFCRGAREFGGMLGVLEHEHGFSGPVGNSVLEFVSITTSPSGNILVAVHRHPDDYSQVHVVFGVRK</sequence>
<name>A0A222FJ32_9GAMM</name>